<dbReference type="SUPFAM" id="SSF49899">
    <property type="entry name" value="Concanavalin A-like lectins/glucanases"/>
    <property type="match status" value="1"/>
</dbReference>
<proteinExistence type="predicted"/>
<dbReference type="InterPro" id="IPR043136">
    <property type="entry name" value="B30.2/SPRY_sf"/>
</dbReference>
<reference evidence="2 3" key="1">
    <citation type="submission" date="2024-10" db="EMBL/GenBank/DDBJ databases">
        <authorList>
            <person name="Kim D."/>
        </authorList>
    </citation>
    <scope>NUCLEOTIDE SEQUENCE [LARGE SCALE GENOMIC DNA]</scope>
    <source>
        <strain evidence="2">BH-2024</strain>
    </source>
</reference>
<name>A0ABD2MEC7_9BILA</name>
<keyword evidence="3" id="KW-1185">Reference proteome</keyword>
<dbReference type="InterPro" id="IPR003877">
    <property type="entry name" value="SPRY_dom"/>
</dbReference>
<dbReference type="Pfam" id="PF00622">
    <property type="entry name" value="SPRY"/>
    <property type="match status" value="1"/>
</dbReference>
<dbReference type="InterPro" id="IPR044736">
    <property type="entry name" value="Gid1/RanBPM/SPLA_SPRY"/>
</dbReference>
<comment type="caution">
    <text evidence="2">The sequence shown here is derived from an EMBL/GenBank/DDBJ whole genome shotgun (WGS) entry which is preliminary data.</text>
</comment>
<dbReference type="CDD" id="cd12885">
    <property type="entry name" value="SPRY_RanBP_like"/>
    <property type="match status" value="1"/>
</dbReference>
<protein>
    <recommendedName>
        <fullName evidence="1">B30.2/SPRY domain-containing protein</fullName>
    </recommendedName>
</protein>
<dbReference type="Gene3D" id="2.60.120.920">
    <property type="match status" value="1"/>
</dbReference>
<evidence type="ECO:0000313" key="3">
    <source>
        <dbReference type="Proteomes" id="UP001620626"/>
    </source>
</evidence>
<dbReference type="InterPro" id="IPR013320">
    <property type="entry name" value="ConA-like_dom_sf"/>
</dbReference>
<dbReference type="Proteomes" id="UP001620626">
    <property type="component" value="Unassembled WGS sequence"/>
</dbReference>
<dbReference type="SMART" id="SM00449">
    <property type="entry name" value="SPRY"/>
    <property type="match status" value="1"/>
</dbReference>
<organism evidence="2 3">
    <name type="scientific">Heterodera trifolii</name>
    <dbReference type="NCBI Taxonomy" id="157864"/>
    <lineage>
        <taxon>Eukaryota</taxon>
        <taxon>Metazoa</taxon>
        <taxon>Ecdysozoa</taxon>
        <taxon>Nematoda</taxon>
        <taxon>Chromadorea</taxon>
        <taxon>Rhabditida</taxon>
        <taxon>Tylenchina</taxon>
        <taxon>Tylenchomorpha</taxon>
        <taxon>Tylenchoidea</taxon>
        <taxon>Heteroderidae</taxon>
        <taxon>Heteroderinae</taxon>
        <taxon>Heterodera</taxon>
    </lineage>
</organism>
<sequence length="193" mass="22256">MEKQTQKKALFRKNCWNAIYCHKHIEISGDKCLIVHHKGPSGWRSVFAKYPIVLNKHLSDYFYYEISIMEKDERDCGIIFGFTVKRQNKLDGPIHREKGTYAFDSDGEINGQGKRRNGQYSYRFGDTVGIGVNSSTRQMIFTKNGLRLDTSDFFVDPSFSDGYSLYPFVSLLRFGDKIEANFGPNFKFDLATL</sequence>
<evidence type="ECO:0000259" key="1">
    <source>
        <dbReference type="PROSITE" id="PS50188"/>
    </source>
</evidence>
<dbReference type="EMBL" id="JBICBT010000017">
    <property type="protein sequence ID" value="KAL3125871.1"/>
    <property type="molecule type" value="Genomic_DNA"/>
</dbReference>
<evidence type="ECO:0000313" key="2">
    <source>
        <dbReference type="EMBL" id="KAL3125871.1"/>
    </source>
</evidence>
<dbReference type="InterPro" id="IPR001870">
    <property type="entry name" value="B30.2/SPRY"/>
</dbReference>
<dbReference type="AlphaFoldDB" id="A0ABD2MEC7"/>
<dbReference type="PROSITE" id="PS50188">
    <property type="entry name" value="B302_SPRY"/>
    <property type="match status" value="1"/>
</dbReference>
<feature type="domain" description="B30.2/SPRY" evidence="1">
    <location>
        <begin position="1"/>
        <end position="187"/>
    </location>
</feature>
<gene>
    <name evidence="2" type="ORF">niasHT_000726</name>
</gene>
<accession>A0ABD2MEC7</accession>